<dbReference type="AlphaFoldDB" id="A0A7C9VG16"/>
<dbReference type="InterPro" id="IPR051045">
    <property type="entry name" value="TonB-dependent_transducer"/>
</dbReference>
<proteinExistence type="inferred from homology"/>
<evidence type="ECO:0000256" key="10">
    <source>
        <dbReference type="SAM" id="MobiDB-lite"/>
    </source>
</evidence>
<dbReference type="Proteomes" id="UP000480266">
    <property type="component" value="Unassembled WGS sequence"/>
</dbReference>
<organism evidence="13 14">
    <name type="scientific">Candidatus Afipia apatlaquensis</name>
    <dbReference type="NCBI Taxonomy" id="2712852"/>
    <lineage>
        <taxon>Bacteria</taxon>
        <taxon>Pseudomonadati</taxon>
        <taxon>Pseudomonadota</taxon>
        <taxon>Alphaproteobacteria</taxon>
        <taxon>Hyphomicrobiales</taxon>
        <taxon>Nitrobacteraceae</taxon>
        <taxon>Afipia</taxon>
    </lineage>
</organism>
<comment type="similarity">
    <text evidence="2">Belongs to the TonB family.</text>
</comment>
<dbReference type="PANTHER" id="PTHR33446">
    <property type="entry name" value="PROTEIN TONB-RELATED"/>
    <property type="match status" value="1"/>
</dbReference>
<evidence type="ECO:0000256" key="6">
    <source>
        <dbReference type="ARBA" id="ARBA00022692"/>
    </source>
</evidence>
<name>A0A7C9VG16_9BRAD</name>
<keyword evidence="7" id="KW-0653">Protein transport</keyword>
<feature type="region of interest" description="Disordered" evidence="10">
    <location>
        <begin position="105"/>
        <end position="147"/>
    </location>
</feature>
<evidence type="ECO:0000256" key="11">
    <source>
        <dbReference type="SAM" id="Phobius"/>
    </source>
</evidence>
<evidence type="ECO:0000256" key="5">
    <source>
        <dbReference type="ARBA" id="ARBA00022519"/>
    </source>
</evidence>
<comment type="caution">
    <text evidence="13">The sequence shown here is derived from an EMBL/GenBank/DDBJ whole genome shotgun (WGS) entry which is preliminary data.</text>
</comment>
<dbReference type="GO" id="GO:0005886">
    <property type="term" value="C:plasma membrane"/>
    <property type="evidence" value="ECO:0007669"/>
    <property type="project" value="UniProtKB-SubCell"/>
</dbReference>
<evidence type="ECO:0000313" key="13">
    <source>
        <dbReference type="EMBL" id="NGX96927.1"/>
    </source>
</evidence>
<keyword evidence="5" id="KW-0997">Cell inner membrane</keyword>
<dbReference type="SUPFAM" id="SSF74653">
    <property type="entry name" value="TolA/TonB C-terminal domain"/>
    <property type="match status" value="1"/>
</dbReference>
<sequence length="241" mass="26497">MKYAFSDDEPEFDDAVSATRFHALDRHARSIPYFDTRWLWGIVIISPIVFSTGIYFLQRMTLGSQEKSGFPVVEVRLVEQHAPSPIPSSPQSNLVSEGRREPLIEAPNKPIPEETKTAALDPVPTSAVPVQETPPATPGSRPRGAATGAMSAFQRILLSHIARFRQYPVGAKTGQHGVTQLVFAMRRNGSVSEVWIRETSGSRLLDDAAADIIRRAQPLPAIPADLPDQLTIRLPISFDPP</sequence>
<dbReference type="GO" id="GO:0055085">
    <property type="term" value="P:transmembrane transport"/>
    <property type="evidence" value="ECO:0007669"/>
    <property type="project" value="InterPro"/>
</dbReference>
<dbReference type="Gene3D" id="3.30.1150.10">
    <property type="match status" value="1"/>
</dbReference>
<dbReference type="InterPro" id="IPR037682">
    <property type="entry name" value="TonB_C"/>
</dbReference>
<evidence type="ECO:0000256" key="1">
    <source>
        <dbReference type="ARBA" id="ARBA00004383"/>
    </source>
</evidence>
<comment type="subcellular location">
    <subcellularLocation>
        <location evidence="1">Cell inner membrane</location>
        <topology evidence="1">Single-pass membrane protein</topology>
        <orientation evidence="1">Periplasmic side</orientation>
    </subcellularLocation>
</comment>
<evidence type="ECO:0000256" key="2">
    <source>
        <dbReference type="ARBA" id="ARBA00006555"/>
    </source>
</evidence>
<evidence type="ECO:0000313" key="14">
    <source>
        <dbReference type="Proteomes" id="UP000480266"/>
    </source>
</evidence>
<dbReference type="Pfam" id="PF03544">
    <property type="entry name" value="TonB_C"/>
    <property type="match status" value="1"/>
</dbReference>
<dbReference type="NCBIfam" id="TIGR01352">
    <property type="entry name" value="tonB_Cterm"/>
    <property type="match status" value="1"/>
</dbReference>
<keyword evidence="9 11" id="KW-0472">Membrane</keyword>
<keyword evidence="14" id="KW-1185">Reference proteome</keyword>
<dbReference type="GO" id="GO:0015031">
    <property type="term" value="P:protein transport"/>
    <property type="evidence" value="ECO:0007669"/>
    <property type="project" value="UniProtKB-KW"/>
</dbReference>
<evidence type="ECO:0000259" key="12">
    <source>
        <dbReference type="PROSITE" id="PS52015"/>
    </source>
</evidence>
<evidence type="ECO:0000256" key="3">
    <source>
        <dbReference type="ARBA" id="ARBA00022448"/>
    </source>
</evidence>
<feature type="domain" description="TonB C-terminal" evidence="12">
    <location>
        <begin position="151"/>
        <end position="241"/>
    </location>
</feature>
<keyword evidence="8 11" id="KW-1133">Transmembrane helix</keyword>
<evidence type="ECO:0000256" key="9">
    <source>
        <dbReference type="ARBA" id="ARBA00023136"/>
    </source>
</evidence>
<evidence type="ECO:0000256" key="4">
    <source>
        <dbReference type="ARBA" id="ARBA00022475"/>
    </source>
</evidence>
<accession>A0A7C9VG16</accession>
<gene>
    <name evidence="13" type="ORF">G4V63_17440</name>
</gene>
<dbReference type="PROSITE" id="PS52015">
    <property type="entry name" value="TONB_CTD"/>
    <property type="match status" value="1"/>
</dbReference>
<feature type="transmembrane region" description="Helical" evidence="11">
    <location>
        <begin position="38"/>
        <end position="57"/>
    </location>
</feature>
<dbReference type="InterPro" id="IPR006260">
    <property type="entry name" value="TonB/TolA_C"/>
</dbReference>
<keyword evidence="4" id="KW-1003">Cell membrane</keyword>
<reference evidence="13" key="1">
    <citation type="submission" date="2020-02" db="EMBL/GenBank/DDBJ databases">
        <title>Draft genome sequence of Candidatus Afipia apatlaquensis IBT-C3, a potential strain for decolorization of textile dyes.</title>
        <authorList>
            <person name="Sanchez-Reyes A."/>
            <person name="Breton-Deval L."/>
            <person name="Mangelson H."/>
            <person name="Sanchez-Flores A."/>
        </authorList>
    </citation>
    <scope>NUCLEOTIDE SEQUENCE [LARGE SCALE GENOMIC DNA]</scope>
    <source>
        <strain evidence="13">IBT-C3</strain>
    </source>
</reference>
<keyword evidence="6 11" id="KW-0812">Transmembrane</keyword>
<dbReference type="EMBL" id="JAAMRR010000887">
    <property type="protein sequence ID" value="NGX96927.1"/>
    <property type="molecule type" value="Genomic_DNA"/>
</dbReference>
<keyword evidence="3" id="KW-0813">Transport</keyword>
<evidence type="ECO:0000256" key="8">
    <source>
        <dbReference type="ARBA" id="ARBA00022989"/>
    </source>
</evidence>
<evidence type="ECO:0000256" key="7">
    <source>
        <dbReference type="ARBA" id="ARBA00022927"/>
    </source>
</evidence>
<protein>
    <submittedName>
        <fullName evidence="13">Energy transducer TonB</fullName>
    </submittedName>
</protein>